<feature type="transmembrane region" description="Helical" evidence="7">
    <location>
        <begin position="110"/>
        <end position="131"/>
    </location>
</feature>
<dbReference type="InterPro" id="IPR036259">
    <property type="entry name" value="MFS_trans_sf"/>
</dbReference>
<dbReference type="Proteomes" id="UP001205612">
    <property type="component" value="Unassembled WGS sequence"/>
</dbReference>
<dbReference type="PROSITE" id="PS50850">
    <property type="entry name" value="MFS"/>
    <property type="match status" value="1"/>
</dbReference>
<feature type="domain" description="Major facilitator superfamily (MFS) profile" evidence="8">
    <location>
        <begin position="19"/>
        <end position="473"/>
    </location>
</feature>
<evidence type="ECO:0000259" key="8">
    <source>
        <dbReference type="PROSITE" id="PS50850"/>
    </source>
</evidence>
<dbReference type="Pfam" id="PF07690">
    <property type="entry name" value="MFS_1"/>
    <property type="match status" value="1"/>
</dbReference>
<dbReference type="Gene3D" id="1.20.1720.10">
    <property type="entry name" value="Multidrug resistance protein D"/>
    <property type="match status" value="1"/>
</dbReference>
<proteinExistence type="predicted"/>
<feature type="transmembrane region" description="Helical" evidence="7">
    <location>
        <begin position="85"/>
        <end position="104"/>
    </location>
</feature>
<feature type="transmembrane region" description="Helical" evidence="7">
    <location>
        <begin position="53"/>
        <end position="73"/>
    </location>
</feature>
<evidence type="ECO:0000256" key="1">
    <source>
        <dbReference type="ARBA" id="ARBA00004651"/>
    </source>
</evidence>
<dbReference type="RefSeq" id="WP_258777270.1">
    <property type="nucleotide sequence ID" value="NZ_JANUGP010000003.1"/>
</dbReference>
<evidence type="ECO:0000313" key="9">
    <source>
        <dbReference type="EMBL" id="MCS0600916.1"/>
    </source>
</evidence>
<protein>
    <submittedName>
        <fullName evidence="9">MFS transporter</fullName>
    </submittedName>
</protein>
<feature type="transmembrane region" description="Helical" evidence="7">
    <location>
        <begin position="20"/>
        <end position="41"/>
    </location>
</feature>
<feature type="transmembrane region" description="Helical" evidence="7">
    <location>
        <begin position="373"/>
        <end position="399"/>
    </location>
</feature>
<feature type="transmembrane region" description="Helical" evidence="7">
    <location>
        <begin position="420"/>
        <end position="439"/>
    </location>
</feature>
<feature type="transmembrane region" description="Helical" evidence="7">
    <location>
        <begin position="345"/>
        <end position="367"/>
    </location>
</feature>
<dbReference type="CDD" id="cd17321">
    <property type="entry name" value="MFS_MMR_MDR_like"/>
    <property type="match status" value="1"/>
</dbReference>
<keyword evidence="4 7" id="KW-0472">Membrane</keyword>
<keyword evidence="2 7" id="KW-0812">Transmembrane</keyword>
<dbReference type="Gene3D" id="1.20.1250.20">
    <property type="entry name" value="MFS general substrate transporter like domains"/>
    <property type="match status" value="1"/>
</dbReference>
<organism evidence="9 10">
    <name type="scientific">Streptomyces pyxinicus</name>
    <dbReference type="NCBI Taxonomy" id="2970331"/>
    <lineage>
        <taxon>Bacteria</taxon>
        <taxon>Bacillati</taxon>
        <taxon>Actinomycetota</taxon>
        <taxon>Actinomycetes</taxon>
        <taxon>Kitasatosporales</taxon>
        <taxon>Streptomycetaceae</taxon>
        <taxon>Streptomyces</taxon>
    </lineage>
</organism>
<dbReference type="PANTHER" id="PTHR42718:SF39">
    <property type="entry name" value="ACTINORHODIN TRANSPORTER-RELATED"/>
    <property type="match status" value="1"/>
</dbReference>
<keyword evidence="5" id="KW-0046">Antibiotic resistance</keyword>
<evidence type="ECO:0000256" key="4">
    <source>
        <dbReference type="ARBA" id="ARBA00023136"/>
    </source>
</evidence>
<dbReference type="PRINTS" id="PR01036">
    <property type="entry name" value="TCRTETB"/>
</dbReference>
<sequence>MTTPQAPPAPAPDDRRWKALGVCLTAGFISLLDTSIVNVALPSMEHGLGASEAAQSWVVSGYALTFGLALVPAGRLGDMRGRRQAFLFGLALFTVASAACGLAPGATWLVLFRLIQGTAAGMVAPQTSGLIQQMFQGAERAKAFGLLGSVIGVSTAVGPLAGGLLINAVGTDDGWRWVFFVNLPIGIAAFVAGLRLLPRYPVAAGKRETFDLFGVLLLGSGVLALMLPLVQEQQWQGREKWALFPVAAVLLGAFWAWEKRQGRLGRAPLVDLGLFSLRSFTLGALISLSYFAGFTTVFFVITLYLQNTVGYSALAAGVTVLPFAAASAVGAALGGRLVVRHGRRLVVIGLSGVALGLLGVVAAVQLVPGDGVGWATALPMVVGGIGSGLTVSPNTTLTLTLVPVRRAGAAGGVLQTGQRVGSAAGIAVVGAVYFAHLASHGRTTTAIQLGLLTAVGIILIALLLAVADMRERRTRTEPVRPGEAARPGSDGDGEGDGVGEKVGRGV</sequence>
<feature type="transmembrane region" description="Helical" evidence="7">
    <location>
        <begin position="445"/>
        <end position="467"/>
    </location>
</feature>
<evidence type="ECO:0000313" key="10">
    <source>
        <dbReference type="Proteomes" id="UP001205612"/>
    </source>
</evidence>
<dbReference type="SUPFAM" id="SSF103473">
    <property type="entry name" value="MFS general substrate transporter"/>
    <property type="match status" value="1"/>
</dbReference>
<name>A0ABT2AXM1_9ACTN</name>
<dbReference type="PANTHER" id="PTHR42718">
    <property type="entry name" value="MAJOR FACILITATOR SUPERFAMILY MULTIDRUG TRANSPORTER MFSC"/>
    <property type="match status" value="1"/>
</dbReference>
<comment type="caution">
    <text evidence="9">The sequence shown here is derived from an EMBL/GenBank/DDBJ whole genome shotgun (WGS) entry which is preliminary data.</text>
</comment>
<evidence type="ECO:0000256" key="3">
    <source>
        <dbReference type="ARBA" id="ARBA00022989"/>
    </source>
</evidence>
<evidence type="ECO:0000256" key="2">
    <source>
        <dbReference type="ARBA" id="ARBA00022692"/>
    </source>
</evidence>
<reference evidence="9 10" key="1">
    <citation type="submission" date="2022-08" db="EMBL/GenBank/DDBJ databases">
        <authorList>
            <person name="Somphong A."/>
            <person name="Phongsopitanun W."/>
        </authorList>
    </citation>
    <scope>NUCLEOTIDE SEQUENCE [LARGE SCALE GENOMIC DNA]</scope>
    <source>
        <strain evidence="9 10">LP11</strain>
    </source>
</reference>
<feature type="region of interest" description="Disordered" evidence="6">
    <location>
        <begin position="472"/>
        <end position="506"/>
    </location>
</feature>
<evidence type="ECO:0000256" key="5">
    <source>
        <dbReference type="ARBA" id="ARBA00023251"/>
    </source>
</evidence>
<comment type="subcellular location">
    <subcellularLocation>
        <location evidence="1">Cell membrane</location>
        <topology evidence="1">Multi-pass membrane protein</topology>
    </subcellularLocation>
</comment>
<dbReference type="EMBL" id="JANUGP010000003">
    <property type="protein sequence ID" value="MCS0600916.1"/>
    <property type="molecule type" value="Genomic_DNA"/>
</dbReference>
<keyword evidence="10" id="KW-1185">Reference proteome</keyword>
<feature type="transmembrane region" description="Helical" evidence="7">
    <location>
        <begin position="279"/>
        <end position="305"/>
    </location>
</feature>
<feature type="transmembrane region" description="Helical" evidence="7">
    <location>
        <begin position="143"/>
        <end position="165"/>
    </location>
</feature>
<feature type="transmembrane region" description="Helical" evidence="7">
    <location>
        <begin position="241"/>
        <end position="258"/>
    </location>
</feature>
<feature type="transmembrane region" description="Helical" evidence="7">
    <location>
        <begin position="177"/>
        <end position="197"/>
    </location>
</feature>
<feature type="transmembrane region" description="Helical" evidence="7">
    <location>
        <begin position="311"/>
        <end position="333"/>
    </location>
</feature>
<evidence type="ECO:0000256" key="7">
    <source>
        <dbReference type="SAM" id="Phobius"/>
    </source>
</evidence>
<feature type="transmembrane region" description="Helical" evidence="7">
    <location>
        <begin position="209"/>
        <end position="229"/>
    </location>
</feature>
<keyword evidence="3 7" id="KW-1133">Transmembrane helix</keyword>
<evidence type="ECO:0000256" key="6">
    <source>
        <dbReference type="SAM" id="MobiDB-lite"/>
    </source>
</evidence>
<dbReference type="InterPro" id="IPR011701">
    <property type="entry name" value="MFS"/>
</dbReference>
<dbReference type="InterPro" id="IPR020846">
    <property type="entry name" value="MFS_dom"/>
</dbReference>
<accession>A0ABT2AXM1</accession>
<gene>
    <name evidence="9" type="ORF">NX794_06680</name>
</gene>